<dbReference type="Proteomes" id="UP000324133">
    <property type="component" value="Unassembled WGS sequence"/>
</dbReference>
<dbReference type="AlphaFoldDB" id="A0A5B6THE5"/>
<dbReference type="OrthoDB" id="1438991at2"/>
<feature type="domain" description="Chemotaxis methyl-accepting receptor HlyB-like 4HB MCP" evidence="2">
    <location>
        <begin position="85"/>
        <end position="250"/>
    </location>
</feature>
<evidence type="ECO:0000313" key="4">
    <source>
        <dbReference type="Proteomes" id="UP000324133"/>
    </source>
</evidence>
<feature type="transmembrane region" description="Helical" evidence="1">
    <location>
        <begin position="256"/>
        <end position="278"/>
    </location>
</feature>
<organism evidence="3 4">
    <name type="scientific">Rufibacter hautae</name>
    <dbReference type="NCBI Taxonomy" id="2595005"/>
    <lineage>
        <taxon>Bacteria</taxon>
        <taxon>Pseudomonadati</taxon>
        <taxon>Bacteroidota</taxon>
        <taxon>Cytophagia</taxon>
        <taxon>Cytophagales</taxon>
        <taxon>Hymenobacteraceae</taxon>
        <taxon>Rufibacter</taxon>
    </lineage>
</organism>
<reference evidence="3 4" key="1">
    <citation type="submission" date="2019-07" db="EMBL/GenBank/DDBJ databases">
        <title>Rufibacter sp. nov., isolated from lake sediment.</title>
        <authorList>
            <person name="Qu J.-H."/>
        </authorList>
    </citation>
    <scope>NUCLEOTIDE SEQUENCE [LARGE SCALE GENOMIC DNA]</scope>
    <source>
        <strain evidence="3 4">NBS58-1</strain>
    </source>
</reference>
<keyword evidence="1" id="KW-0812">Transmembrane</keyword>
<evidence type="ECO:0000259" key="2">
    <source>
        <dbReference type="Pfam" id="PF12729"/>
    </source>
</evidence>
<proteinExistence type="predicted"/>
<comment type="caution">
    <text evidence="3">The sequence shown here is derived from an EMBL/GenBank/DDBJ whole genome shotgun (WGS) entry which is preliminary data.</text>
</comment>
<keyword evidence="4" id="KW-1185">Reference proteome</keyword>
<dbReference type="EMBL" id="VKKY01000001">
    <property type="protein sequence ID" value="KAA3439821.1"/>
    <property type="molecule type" value="Genomic_DNA"/>
</dbReference>
<keyword evidence="1" id="KW-1133">Transmembrane helix</keyword>
<dbReference type="Pfam" id="PF12729">
    <property type="entry name" value="4HB_MCP_1"/>
    <property type="match status" value="1"/>
</dbReference>
<keyword evidence="1" id="KW-0472">Membrane</keyword>
<dbReference type="InterPro" id="IPR024478">
    <property type="entry name" value="HlyB_4HB_MCP"/>
</dbReference>
<evidence type="ECO:0000256" key="1">
    <source>
        <dbReference type="SAM" id="Phobius"/>
    </source>
</evidence>
<protein>
    <recommendedName>
        <fullName evidence="2">Chemotaxis methyl-accepting receptor HlyB-like 4HB MCP domain-containing protein</fullName>
    </recommendedName>
</protein>
<gene>
    <name evidence="3" type="ORF">FOA19_03880</name>
</gene>
<accession>A0A5B6THE5</accession>
<evidence type="ECO:0000313" key="3">
    <source>
        <dbReference type="EMBL" id="KAA3439821.1"/>
    </source>
</evidence>
<name>A0A5B6THE5_9BACT</name>
<sequence>MSPKHVLWRWFCSNFGLFQTLASGEGNASVLWFKFRNLLTGRSLVLSSAASKRLFSVSAFPFCFFHSLLSGKMRWVYSVKHKTKAALLLAVVMVLVLAKNTLDNKTVTKLGSSFATVYEDRLLVESYIYQLSGHLYQKKMLVDNSFYAGNDGKLASGLQENNKAIATLLTEFGKTELTHAEARYLAAFNQNHQALQALENQYLQQVGGEAAQPAKQKLDAKFQLATNYLNHLSRIQVAEGKRLNDSTKQMMAGSEVLTQLAFVLVISIGIMIQVLIFASKSKFSKFPQNPMLN</sequence>